<accession>A0A1F8E964</accession>
<comment type="caution">
    <text evidence="1">The sequence shown here is derived from an EMBL/GenBank/DDBJ whole genome shotgun (WGS) entry which is preliminary data.</text>
</comment>
<proteinExistence type="predicted"/>
<organism evidence="1 2">
    <name type="scientific">Candidatus Yanofskybacteria bacterium RIFCSPHIGHO2_01_FULL_41_21</name>
    <dbReference type="NCBI Taxonomy" id="1802660"/>
    <lineage>
        <taxon>Bacteria</taxon>
        <taxon>Candidatus Yanofskyibacteriota</taxon>
    </lineage>
</organism>
<reference evidence="1 2" key="1">
    <citation type="journal article" date="2016" name="Nat. Commun.">
        <title>Thousands of microbial genomes shed light on interconnected biogeochemical processes in an aquifer system.</title>
        <authorList>
            <person name="Anantharaman K."/>
            <person name="Brown C.T."/>
            <person name="Hug L.A."/>
            <person name="Sharon I."/>
            <person name="Castelle C.J."/>
            <person name="Probst A.J."/>
            <person name="Thomas B.C."/>
            <person name="Singh A."/>
            <person name="Wilkins M.J."/>
            <person name="Karaoz U."/>
            <person name="Brodie E.L."/>
            <person name="Williams K.H."/>
            <person name="Hubbard S.S."/>
            <person name="Banfield J.F."/>
        </authorList>
    </citation>
    <scope>NUCLEOTIDE SEQUENCE [LARGE SCALE GENOMIC DNA]</scope>
</reference>
<evidence type="ECO:0000313" key="2">
    <source>
        <dbReference type="Proteomes" id="UP000178520"/>
    </source>
</evidence>
<dbReference type="AlphaFoldDB" id="A0A1F8E964"/>
<protein>
    <submittedName>
        <fullName evidence="1">Uncharacterized protein</fullName>
    </submittedName>
</protein>
<gene>
    <name evidence="1" type="ORF">A2735_01700</name>
</gene>
<name>A0A1F8E964_9BACT</name>
<evidence type="ECO:0000313" key="1">
    <source>
        <dbReference type="EMBL" id="OGM97431.1"/>
    </source>
</evidence>
<sequence>MSGEHQDISVFQKVENIFVINRAKPIGEILSCMLVQTTPIGKVVNLYIGTFYQKRRQKRSVKDVEL</sequence>
<dbReference type="EMBL" id="MGJA01000012">
    <property type="protein sequence ID" value="OGM97431.1"/>
    <property type="molecule type" value="Genomic_DNA"/>
</dbReference>
<dbReference type="Proteomes" id="UP000178520">
    <property type="component" value="Unassembled WGS sequence"/>
</dbReference>